<dbReference type="Pfam" id="PF01544">
    <property type="entry name" value="CorA"/>
    <property type="match status" value="1"/>
</dbReference>
<dbReference type="GO" id="GO:0015095">
    <property type="term" value="F:magnesium ion transmembrane transporter activity"/>
    <property type="evidence" value="ECO:0007669"/>
    <property type="project" value="TreeGrafter"/>
</dbReference>
<feature type="transmembrane region" description="Helical" evidence="14">
    <location>
        <begin position="298"/>
        <end position="318"/>
    </location>
</feature>
<keyword evidence="9" id="KW-0460">Magnesium</keyword>
<evidence type="ECO:0000256" key="11">
    <source>
        <dbReference type="ARBA" id="ARBA00023065"/>
    </source>
</evidence>
<sequence length="324" mass="36061">MITAYLPSTSGMERVQVAQGSPIPTTALWIDLYKPTNEEREKAEKLIGARIPTAQEMSQIETSERLYEEAGALVMTMVMPMAVREPDLRISSLTFVLNARRLATVRYGESASVAMSTKRAQVDTTVPHTGPGAMFLLLDAIIDRAADEVEKASAEFDAMSLTVFEGRISVRKSQDYKDAIRAIGHVGLKVARMHDVCATMSRLLLFLSLHRKTIAMTQEQQAACKSLGRDINSIREHADSLDNKLNFLLDATVGLVTLEQNQIIKIFSVLAVIFLPPTLIASIYGMNFAGMPELHWAYGYPFSIAVMVLSVLLTFLFFRWRKLL</sequence>
<gene>
    <name evidence="15" type="ORF">GR183_13875</name>
</gene>
<evidence type="ECO:0000313" key="15">
    <source>
        <dbReference type="EMBL" id="MXN65997.1"/>
    </source>
</evidence>
<dbReference type="FunFam" id="1.20.58.340:FF:000001">
    <property type="entry name" value="Magnesium transport protein CorA"/>
    <property type="match status" value="1"/>
</dbReference>
<name>A0A7X3LVR9_9HYPH</name>
<evidence type="ECO:0000256" key="7">
    <source>
        <dbReference type="ARBA" id="ARBA00022692"/>
    </source>
</evidence>
<dbReference type="InterPro" id="IPR045863">
    <property type="entry name" value="CorA_TM1_TM2"/>
</dbReference>
<evidence type="ECO:0000256" key="6">
    <source>
        <dbReference type="ARBA" id="ARBA00022519"/>
    </source>
</evidence>
<evidence type="ECO:0000256" key="1">
    <source>
        <dbReference type="ARBA" id="ARBA00004429"/>
    </source>
</evidence>
<dbReference type="InterPro" id="IPR045861">
    <property type="entry name" value="CorA_cytoplasmic_dom"/>
</dbReference>
<keyword evidence="16" id="KW-1185">Reference proteome</keyword>
<evidence type="ECO:0000256" key="4">
    <source>
        <dbReference type="ARBA" id="ARBA00022448"/>
    </source>
</evidence>
<dbReference type="EMBL" id="WUMV01000006">
    <property type="protein sequence ID" value="MXN65997.1"/>
    <property type="molecule type" value="Genomic_DNA"/>
</dbReference>
<evidence type="ECO:0000256" key="2">
    <source>
        <dbReference type="ARBA" id="ARBA00009765"/>
    </source>
</evidence>
<keyword evidence="8" id="KW-0862">Zinc</keyword>
<dbReference type="SUPFAM" id="SSF143865">
    <property type="entry name" value="CorA soluble domain-like"/>
    <property type="match status" value="1"/>
</dbReference>
<evidence type="ECO:0000256" key="5">
    <source>
        <dbReference type="ARBA" id="ARBA00022475"/>
    </source>
</evidence>
<accession>A0A7X3LVR9</accession>
<dbReference type="Gene3D" id="3.30.460.20">
    <property type="entry name" value="CorA soluble domain-like"/>
    <property type="match status" value="1"/>
</dbReference>
<comment type="similarity">
    <text evidence="2">Belongs to the CorA metal ion transporter (MIT) (TC 1.A.35) family.</text>
</comment>
<keyword evidence="7 14" id="KW-0812">Transmembrane</keyword>
<dbReference type="PANTHER" id="PTHR46494:SF3">
    <property type="entry name" value="ZINC TRANSPORT PROTEIN ZNTB"/>
    <property type="match status" value="1"/>
</dbReference>
<keyword evidence="4" id="KW-0813">Transport</keyword>
<dbReference type="GO" id="GO:0050897">
    <property type="term" value="F:cobalt ion binding"/>
    <property type="evidence" value="ECO:0007669"/>
    <property type="project" value="TreeGrafter"/>
</dbReference>
<evidence type="ECO:0000256" key="9">
    <source>
        <dbReference type="ARBA" id="ARBA00022842"/>
    </source>
</evidence>
<evidence type="ECO:0000256" key="13">
    <source>
        <dbReference type="ARBA" id="ARBA00034269"/>
    </source>
</evidence>
<keyword evidence="10 14" id="KW-1133">Transmembrane helix</keyword>
<dbReference type="CDD" id="cd12837">
    <property type="entry name" value="EcCorA-like_u1"/>
    <property type="match status" value="1"/>
</dbReference>
<evidence type="ECO:0000256" key="8">
    <source>
        <dbReference type="ARBA" id="ARBA00022833"/>
    </source>
</evidence>
<organism evidence="15 16">
    <name type="scientific">Stappia sediminis</name>
    <dbReference type="NCBI Taxonomy" id="2692190"/>
    <lineage>
        <taxon>Bacteria</taxon>
        <taxon>Pseudomonadati</taxon>
        <taxon>Pseudomonadota</taxon>
        <taxon>Alphaproteobacteria</taxon>
        <taxon>Hyphomicrobiales</taxon>
        <taxon>Stappiaceae</taxon>
        <taxon>Stappia</taxon>
    </lineage>
</organism>
<dbReference type="AlphaFoldDB" id="A0A7X3LVR9"/>
<reference evidence="15 16" key="1">
    <citation type="submission" date="2019-12" db="EMBL/GenBank/DDBJ databases">
        <authorList>
            <person name="Li M."/>
        </authorList>
    </citation>
    <scope>NUCLEOTIDE SEQUENCE [LARGE SCALE GENOMIC DNA]</scope>
    <source>
        <strain evidence="15 16">GBMRC 2046</strain>
    </source>
</reference>
<keyword evidence="11" id="KW-0406">Ion transport</keyword>
<dbReference type="GO" id="GO:0000287">
    <property type="term" value="F:magnesium ion binding"/>
    <property type="evidence" value="ECO:0007669"/>
    <property type="project" value="TreeGrafter"/>
</dbReference>
<evidence type="ECO:0000256" key="12">
    <source>
        <dbReference type="ARBA" id="ARBA00023136"/>
    </source>
</evidence>
<evidence type="ECO:0000256" key="14">
    <source>
        <dbReference type="SAM" id="Phobius"/>
    </source>
</evidence>
<dbReference type="PANTHER" id="PTHR46494">
    <property type="entry name" value="CORA FAMILY METAL ION TRANSPORTER (EUROFUNG)"/>
    <property type="match status" value="1"/>
</dbReference>
<feature type="transmembrane region" description="Helical" evidence="14">
    <location>
        <begin position="266"/>
        <end position="286"/>
    </location>
</feature>
<dbReference type="GO" id="GO:0005886">
    <property type="term" value="C:plasma membrane"/>
    <property type="evidence" value="ECO:0007669"/>
    <property type="project" value="UniProtKB-SubCell"/>
</dbReference>
<keyword evidence="5" id="KW-1003">Cell membrane</keyword>
<evidence type="ECO:0000313" key="16">
    <source>
        <dbReference type="Proteomes" id="UP000433101"/>
    </source>
</evidence>
<comment type="caution">
    <text evidence="15">The sequence shown here is derived from an EMBL/GenBank/DDBJ whole genome shotgun (WGS) entry which is preliminary data.</text>
</comment>
<dbReference type="Proteomes" id="UP000433101">
    <property type="component" value="Unassembled WGS sequence"/>
</dbReference>
<comment type="subcellular location">
    <subcellularLocation>
        <location evidence="1">Cell inner membrane</location>
        <topology evidence="1">Multi-pass membrane protein</topology>
    </subcellularLocation>
</comment>
<dbReference type="Gene3D" id="1.20.58.340">
    <property type="entry name" value="Magnesium transport protein CorA, transmembrane region"/>
    <property type="match status" value="2"/>
</dbReference>
<evidence type="ECO:0000256" key="3">
    <source>
        <dbReference type="ARBA" id="ARBA00019439"/>
    </source>
</evidence>
<keyword evidence="12 14" id="KW-0472">Membrane</keyword>
<keyword evidence="6" id="KW-0997">Cell inner membrane</keyword>
<protein>
    <recommendedName>
        <fullName evidence="3">Magnesium transport protein CorA</fullName>
    </recommendedName>
</protein>
<evidence type="ECO:0000256" key="10">
    <source>
        <dbReference type="ARBA" id="ARBA00022989"/>
    </source>
</evidence>
<dbReference type="SUPFAM" id="SSF144083">
    <property type="entry name" value="Magnesium transport protein CorA, transmembrane region"/>
    <property type="match status" value="1"/>
</dbReference>
<dbReference type="GO" id="GO:0015087">
    <property type="term" value="F:cobalt ion transmembrane transporter activity"/>
    <property type="evidence" value="ECO:0007669"/>
    <property type="project" value="TreeGrafter"/>
</dbReference>
<comment type="catalytic activity">
    <reaction evidence="13">
        <text>Mg(2+)(in) = Mg(2+)(out)</text>
        <dbReference type="Rhea" id="RHEA:29827"/>
        <dbReference type="ChEBI" id="CHEBI:18420"/>
    </reaction>
</comment>
<proteinExistence type="inferred from homology"/>
<dbReference type="InterPro" id="IPR002523">
    <property type="entry name" value="MgTranspt_CorA/ZnTranspt_ZntB"/>
</dbReference>